<dbReference type="Pfam" id="PF07525">
    <property type="entry name" value="SOCS_box"/>
    <property type="match status" value="1"/>
</dbReference>
<dbReference type="InterPro" id="IPR036770">
    <property type="entry name" value="Ankyrin_rpt-contain_sf"/>
</dbReference>
<accession>A0ABQ9EE19</accession>
<keyword evidence="2 3" id="KW-0040">ANK repeat</keyword>
<dbReference type="Gene3D" id="1.10.750.20">
    <property type="entry name" value="SOCS box"/>
    <property type="match status" value="1"/>
</dbReference>
<sequence length="283" mass="32982">MTVGAETPLIKAVQLDNKAICELLINSMCKLQAKTENGLTALHYAIAYHRYDICKLLLENQIKIHSRTNSGVTAMTIAIEHHNAAMVKILLEFGYKMDKRYKWKETPLEQAIKLHAQDCALTLLHFGCSLVKEKGKSYFHLAVEEKLLKVVKFMINLQPTFLNEPFIQERNWPVSLYYRPDIMDWIVNEAQQPRTLKQLCRTRIYRQLGKYSILKIKELNLPEPLKEYMKFHEHIKEKYYVEKPLTIEECPYDCPAICSIRYCPPIEISDSEPEPDSDDCVTE</sequence>
<evidence type="ECO:0000313" key="5">
    <source>
        <dbReference type="EMBL" id="KAJ8303589.1"/>
    </source>
</evidence>
<dbReference type="PROSITE" id="PS50088">
    <property type="entry name" value="ANK_REPEAT"/>
    <property type="match status" value="1"/>
</dbReference>
<dbReference type="PANTHER" id="PTHR24198:SF165">
    <property type="entry name" value="ANKYRIN REPEAT-CONTAINING PROTEIN-RELATED"/>
    <property type="match status" value="1"/>
</dbReference>
<evidence type="ECO:0000259" key="4">
    <source>
        <dbReference type="PROSITE" id="PS50225"/>
    </source>
</evidence>
<comment type="caution">
    <text evidence="5">The sequence shown here is derived from an EMBL/GenBank/DDBJ whole genome shotgun (WGS) entry which is preliminary data.</text>
</comment>
<keyword evidence="1" id="KW-0677">Repeat</keyword>
<evidence type="ECO:0000256" key="3">
    <source>
        <dbReference type="PROSITE-ProRule" id="PRU00023"/>
    </source>
</evidence>
<dbReference type="PANTHER" id="PTHR24198">
    <property type="entry name" value="ANKYRIN REPEAT AND PROTEIN KINASE DOMAIN-CONTAINING PROTEIN"/>
    <property type="match status" value="1"/>
</dbReference>
<name>A0ABQ9EE19_TEGGR</name>
<dbReference type="Gene3D" id="1.25.40.20">
    <property type="entry name" value="Ankyrin repeat-containing domain"/>
    <property type="match status" value="1"/>
</dbReference>
<protein>
    <recommendedName>
        <fullName evidence="4">SOCS box domain-containing protein</fullName>
    </recommendedName>
</protein>
<dbReference type="InterPro" id="IPR001496">
    <property type="entry name" value="SOCS_box"/>
</dbReference>
<organism evidence="5 6">
    <name type="scientific">Tegillarca granosa</name>
    <name type="common">Malaysian cockle</name>
    <name type="synonym">Anadara granosa</name>
    <dbReference type="NCBI Taxonomy" id="220873"/>
    <lineage>
        <taxon>Eukaryota</taxon>
        <taxon>Metazoa</taxon>
        <taxon>Spiralia</taxon>
        <taxon>Lophotrochozoa</taxon>
        <taxon>Mollusca</taxon>
        <taxon>Bivalvia</taxon>
        <taxon>Autobranchia</taxon>
        <taxon>Pteriomorphia</taxon>
        <taxon>Arcoida</taxon>
        <taxon>Arcoidea</taxon>
        <taxon>Arcidae</taxon>
        <taxon>Tegillarca</taxon>
    </lineage>
</organism>
<evidence type="ECO:0000313" key="6">
    <source>
        <dbReference type="Proteomes" id="UP001217089"/>
    </source>
</evidence>
<gene>
    <name evidence="5" type="ORF">KUTeg_019985</name>
</gene>
<reference evidence="5 6" key="1">
    <citation type="submission" date="2022-12" db="EMBL/GenBank/DDBJ databases">
        <title>Chromosome-level genome of Tegillarca granosa.</title>
        <authorList>
            <person name="Kim J."/>
        </authorList>
    </citation>
    <scope>NUCLEOTIDE SEQUENCE [LARGE SCALE GENOMIC DNA]</scope>
    <source>
        <strain evidence="5">Teg-2019</strain>
        <tissue evidence="5">Adductor muscle</tissue>
    </source>
</reference>
<dbReference type="InterPro" id="IPR002110">
    <property type="entry name" value="Ankyrin_rpt"/>
</dbReference>
<feature type="domain" description="SOCS box" evidence="4">
    <location>
        <begin position="192"/>
        <end position="235"/>
    </location>
</feature>
<evidence type="ECO:0000256" key="2">
    <source>
        <dbReference type="ARBA" id="ARBA00023043"/>
    </source>
</evidence>
<dbReference type="Proteomes" id="UP001217089">
    <property type="component" value="Unassembled WGS sequence"/>
</dbReference>
<dbReference type="PROSITE" id="PS50297">
    <property type="entry name" value="ANK_REP_REGION"/>
    <property type="match status" value="1"/>
</dbReference>
<feature type="repeat" description="ANK" evidence="3">
    <location>
        <begin position="37"/>
        <end position="69"/>
    </location>
</feature>
<keyword evidence="6" id="KW-1185">Reference proteome</keyword>
<dbReference type="SMART" id="SM00969">
    <property type="entry name" value="SOCS_box"/>
    <property type="match status" value="1"/>
</dbReference>
<dbReference type="SUPFAM" id="SSF158235">
    <property type="entry name" value="SOCS box-like"/>
    <property type="match status" value="1"/>
</dbReference>
<dbReference type="EMBL" id="JARBDR010000917">
    <property type="protein sequence ID" value="KAJ8303589.1"/>
    <property type="molecule type" value="Genomic_DNA"/>
</dbReference>
<dbReference type="Pfam" id="PF12796">
    <property type="entry name" value="Ank_2"/>
    <property type="match status" value="1"/>
</dbReference>
<dbReference type="SMART" id="SM00248">
    <property type="entry name" value="ANK"/>
    <property type="match status" value="4"/>
</dbReference>
<dbReference type="SUPFAM" id="SSF48403">
    <property type="entry name" value="Ankyrin repeat"/>
    <property type="match status" value="1"/>
</dbReference>
<dbReference type="PROSITE" id="PS50225">
    <property type="entry name" value="SOCS"/>
    <property type="match status" value="1"/>
</dbReference>
<dbReference type="InterPro" id="IPR036036">
    <property type="entry name" value="SOCS_box-like_dom_sf"/>
</dbReference>
<proteinExistence type="predicted"/>
<dbReference type="CDD" id="cd03716">
    <property type="entry name" value="SOCS_ASB_like"/>
    <property type="match status" value="1"/>
</dbReference>
<evidence type="ECO:0000256" key="1">
    <source>
        <dbReference type="ARBA" id="ARBA00022737"/>
    </source>
</evidence>